<feature type="domain" description="Helicase HerA central" evidence="2">
    <location>
        <begin position="145"/>
        <end position="203"/>
    </location>
</feature>
<evidence type="ECO:0000313" key="5">
    <source>
        <dbReference type="Proteomes" id="UP000298646"/>
    </source>
</evidence>
<gene>
    <name evidence="4" type="ORF">CFBP6624_24845</name>
</gene>
<dbReference type="Gene3D" id="3.40.50.300">
    <property type="entry name" value="P-loop containing nucleotide triphosphate hydrolases"/>
    <property type="match status" value="2"/>
</dbReference>
<dbReference type="InterPro" id="IPR032689">
    <property type="entry name" value="TraG-D_C"/>
</dbReference>
<organism evidence="4 5">
    <name type="scientific">Agrobacterium tumefaciens</name>
    <dbReference type="NCBI Taxonomy" id="358"/>
    <lineage>
        <taxon>Bacteria</taxon>
        <taxon>Pseudomonadati</taxon>
        <taxon>Pseudomonadota</taxon>
        <taxon>Alphaproteobacteria</taxon>
        <taxon>Hyphomicrobiales</taxon>
        <taxon>Rhizobiaceae</taxon>
        <taxon>Rhizobium/Agrobacterium group</taxon>
        <taxon>Agrobacterium</taxon>
        <taxon>Agrobacterium tumefaciens complex</taxon>
    </lineage>
</organism>
<evidence type="ECO:0000256" key="1">
    <source>
        <dbReference type="SAM" id="MobiDB-lite"/>
    </source>
</evidence>
<dbReference type="CDD" id="cd01127">
    <property type="entry name" value="TrwB_TraG_TraD_VirD4"/>
    <property type="match status" value="1"/>
</dbReference>
<keyword evidence="4" id="KW-0614">Plasmid</keyword>
<feature type="compositionally biased region" description="Basic and acidic residues" evidence="1">
    <location>
        <begin position="563"/>
        <end position="577"/>
    </location>
</feature>
<evidence type="ECO:0000259" key="3">
    <source>
        <dbReference type="Pfam" id="PF12696"/>
    </source>
</evidence>
<sequence length="577" mass="63481">MSDDWQAKQAAEQRAAANAVALVSQVLSMTRFGEAAIGSFGASRGRMLNLGTISPMTSETALSRVVEIRQGQVQQLLATASHPAAKEALEKAIPMTFRAYLRVIKERDGYSKAEDHFLYSIWDRDRHEPNLKGYVSYLCDLDTTLGNYITQTVPVPLPADELKRHSYIVGAAGAGKSELLKILIHEHVADGNAAVVVVDAHSDLCEQIARWPTVAADDRLVFISPVLFGDMVPCINPLSPPAGADDRTREKIANRLAEVIGDFCRGEGGGSTVRMVSLAKAALRVLLDRPGSTLQDFHQMLAEDPPPGLIEAGKKHHDEVVRWFFLNDWLGADYKAAKAAMRARLLQLLLHKDFRDMTCAPSTVPLYELVDAGKVILFSLGQAGSDSARVVGMLVVSLLAAMGDVRKETGREDRRPVHIVLDECHNFVGPATRTILTELRKYGMHLTLANQYVKQLPMDDRDAVLSNSQIKILGRSDYAPAMLAAMGCDNDEGRFLARSLSGGVFLVKWGAGEAFMMQARSDYADDTNQITKSQWIALKADQRVFYRQPHDEARALPSLGGKPIERMQEGNFTRDLD</sequence>
<reference evidence="4 5" key="1">
    <citation type="submission" date="2019-04" db="EMBL/GenBank/DDBJ databases">
        <title>Complete genome sequence of Agrobacterium tumefaciens CFBP6624.</title>
        <authorList>
            <person name="Haryono M."/>
            <person name="Lin Y.-C."/>
            <person name="Lai E.-M."/>
            <person name="Kuo C.-H."/>
        </authorList>
    </citation>
    <scope>NUCLEOTIDE SEQUENCE [LARGE SCALE GENOMIC DNA]</scope>
    <source>
        <strain evidence="4 5">CFBP6624</strain>
        <plasmid evidence="5">patcfbp6624</plasmid>
    </source>
</reference>
<evidence type="ECO:0000259" key="2">
    <source>
        <dbReference type="Pfam" id="PF01935"/>
    </source>
</evidence>
<dbReference type="InterPro" id="IPR027417">
    <property type="entry name" value="P-loop_NTPase"/>
</dbReference>
<proteinExistence type="predicted"/>
<protein>
    <submittedName>
        <fullName evidence="4">DUF87 domain-containing protein</fullName>
    </submittedName>
</protein>
<dbReference type="AlphaFoldDB" id="A0AAE6BSC1"/>
<feature type="domain" description="TraD/TraG TraM recognition site" evidence="3">
    <location>
        <begin position="416"/>
        <end position="476"/>
    </location>
</feature>
<name>A0AAE6BSC1_AGRTU</name>
<accession>A0AAE6BSC1</accession>
<feature type="region of interest" description="Disordered" evidence="1">
    <location>
        <begin position="556"/>
        <end position="577"/>
    </location>
</feature>
<dbReference type="PANTHER" id="PTHR30121:SF11">
    <property type="entry name" value="AAA+ ATPASE DOMAIN-CONTAINING PROTEIN"/>
    <property type="match status" value="1"/>
</dbReference>
<dbReference type="RefSeq" id="WP_137088066.1">
    <property type="nucleotide sequence ID" value="NZ_CP039909.1"/>
</dbReference>
<dbReference type="Proteomes" id="UP000298646">
    <property type="component" value="Plasmid pAtCFBP6624"/>
</dbReference>
<dbReference type="PANTHER" id="PTHR30121">
    <property type="entry name" value="UNCHARACTERIZED PROTEIN YJGR-RELATED"/>
    <property type="match status" value="1"/>
</dbReference>
<geneLocation type="plasmid" evidence="5">
    <name>patcfbp6624</name>
</geneLocation>
<dbReference type="InterPro" id="IPR051162">
    <property type="entry name" value="T4SS_component"/>
</dbReference>
<dbReference type="Pfam" id="PF01935">
    <property type="entry name" value="DUF87"/>
    <property type="match status" value="1"/>
</dbReference>
<dbReference type="Pfam" id="PF12696">
    <property type="entry name" value="TraG-D_C"/>
    <property type="match status" value="1"/>
</dbReference>
<dbReference type="CDD" id="cd01120">
    <property type="entry name" value="RecA-like_superfamily"/>
    <property type="match status" value="1"/>
</dbReference>
<dbReference type="SUPFAM" id="SSF52540">
    <property type="entry name" value="P-loop containing nucleoside triphosphate hydrolases"/>
    <property type="match status" value="1"/>
</dbReference>
<dbReference type="EMBL" id="CP039909">
    <property type="protein sequence ID" value="QCM03458.1"/>
    <property type="molecule type" value="Genomic_DNA"/>
</dbReference>
<dbReference type="InterPro" id="IPR002789">
    <property type="entry name" value="HerA_central"/>
</dbReference>
<evidence type="ECO:0000313" key="4">
    <source>
        <dbReference type="EMBL" id="QCM03458.1"/>
    </source>
</evidence>